<evidence type="ECO:0000313" key="2">
    <source>
        <dbReference type="Proteomes" id="UP000318307"/>
    </source>
</evidence>
<name>A0A562RGJ4_9BACT</name>
<accession>A0A562RGJ4</accession>
<proteinExistence type="predicted"/>
<dbReference type="AlphaFoldDB" id="A0A562RGJ4"/>
<dbReference type="EMBL" id="VLLC01000022">
    <property type="protein sequence ID" value="TWI68227.1"/>
    <property type="molecule type" value="Genomic_DNA"/>
</dbReference>
<keyword evidence="2" id="KW-1185">Reference proteome</keyword>
<protein>
    <submittedName>
        <fullName evidence="1">Cell division protein ZapA</fullName>
    </submittedName>
</protein>
<evidence type="ECO:0000313" key="1">
    <source>
        <dbReference type="EMBL" id="TWI68227.1"/>
    </source>
</evidence>
<dbReference type="Proteomes" id="UP000318307">
    <property type="component" value="Unassembled WGS sequence"/>
</dbReference>
<comment type="caution">
    <text evidence="1">The sequence shown here is derived from an EMBL/GenBank/DDBJ whole genome shotgun (WGS) entry which is preliminary data.</text>
</comment>
<dbReference type="GO" id="GO:0051301">
    <property type="term" value="P:cell division"/>
    <property type="evidence" value="ECO:0007669"/>
    <property type="project" value="UniProtKB-KW"/>
</dbReference>
<keyword evidence="1" id="KW-0131">Cell cycle</keyword>
<reference evidence="1 2" key="1">
    <citation type="submission" date="2019-07" db="EMBL/GenBank/DDBJ databases">
        <title>Genome sequencing of 100 strains of the haloalkaliphilic chemolithoautotrophic sulfur-oxidizing bacterium Thioalkalivibrio.</title>
        <authorList>
            <person name="Muyzer G."/>
        </authorList>
    </citation>
    <scope>NUCLEOTIDE SEQUENCE [LARGE SCALE GENOMIC DNA]</scope>
    <source>
        <strain evidence="1 2">ASO4-4</strain>
    </source>
</reference>
<dbReference type="InterPro" id="IPR007838">
    <property type="entry name" value="Cell_div_ZapA-like"/>
</dbReference>
<gene>
    <name evidence="1" type="ORF">LZ24_02602</name>
</gene>
<sequence>MFGEVYKFKAEAGVADAKEVADFLMEELGRVEKDLGPQAKTVTKTAKLLLATMNIANTYFNLKRQHMETVSELTKRSDALLLALEAVPDTPPPIKE</sequence>
<keyword evidence="1" id="KW-0132">Cell division</keyword>
<organism evidence="1 2">
    <name type="scientific">Desulfobotulus alkaliphilus</name>
    <dbReference type="NCBI Taxonomy" id="622671"/>
    <lineage>
        <taxon>Bacteria</taxon>
        <taxon>Pseudomonadati</taxon>
        <taxon>Thermodesulfobacteriota</taxon>
        <taxon>Desulfobacteria</taxon>
        <taxon>Desulfobacterales</taxon>
        <taxon>Desulfobacteraceae</taxon>
        <taxon>Desulfobotulus</taxon>
    </lineage>
</organism>
<dbReference type="Pfam" id="PF05164">
    <property type="entry name" value="ZapA"/>
    <property type="match status" value="1"/>
</dbReference>